<keyword evidence="1" id="KW-0812">Transmembrane</keyword>
<gene>
    <name evidence="2" type="ORF">PBIL07802_LOCUS4896</name>
</gene>
<keyword evidence="1" id="KW-0472">Membrane</keyword>
<sequence>MGSLHLVRLCPFLCTRRGKKSSLQYAVVLFGGAVVLVTADGFAGVRFLLRYPPYFFLTELTIESALFLPIQMKKTLPKTSRPLDSTSSVKILMIFSQLFSARKLCTHDRVRQ</sequence>
<reference evidence="2" key="1">
    <citation type="submission" date="2021-01" db="EMBL/GenBank/DDBJ databases">
        <authorList>
            <person name="Corre E."/>
            <person name="Pelletier E."/>
            <person name="Niang G."/>
            <person name="Scheremetjew M."/>
            <person name="Finn R."/>
            <person name="Kale V."/>
            <person name="Holt S."/>
            <person name="Cochrane G."/>
            <person name="Meng A."/>
            <person name="Brown T."/>
            <person name="Cohen L."/>
        </authorList>
    </citation>
    <scope>NUCLEOTIDE SEQUENCE</scope>
    <source>
        <strain evidence="2">NIES-2562</strain>
    </source>
</reference>
<keyword evidence="1" id="KW-1133">Transmembrane helix</keyword>
<proteinExistence type="predicted"/>
<evidence type="ECO:0000313" key="2">
    <source>
        <dbReference type="EMBL" id="CAE0242731.1"/>
    </source>
</evidence>
<organism evidence="2">
    <name type="scientific">Palpitomonas bilix</name>
    <dbReference type="NCBI Taxonomy" id="652834"/>
    <lineage>
        <taxon>Eukaryota</taxon>
        <taxon>Eukaryota incertae sedis</taxon>
    </lineage>
</organism>
<accession>A0A7S3D0J6</accession>
<protein>
    <submittedName>
        <fullName evidence="2">Uncharacterized protein</fullName>
    </submittedName>
</protein>
<dbReference type="EMBL" id="HBIB01007897">
    <property type="protein sequence ID" value="CAE0242731.1"/>
    <property type="molecule type" value="Transcribed_RNA"/>
</dbReference>
<name>A0A7S3D0J6_9EUKA</name>
<evidence type="ECO:0000256" key="1">
    <source>
        <dbReference type="SAM" id="Phobius"/>
    </source>
</evidence>
<feature type="transmembrane region" description="Helical" evidence="1">
    <location>
        <begin position="25"/>
        <end position="45"/>
    </location>
</feature>
<dbReference type="AlphaFoldDB" id="A0A7S3D0J6"/>